<accession>A0ABN9BD51</accession>
<dbReference type="Pfam" id="PF01336">
    <property type="entry name" value="tRNA_anti-codon"/>
    <property type="match status" value="1"/>
</dbReference>
<dbReference type="Gene3D" id="2.40.50.140">
    <property type="entry name" value="Nucleic acid-binding proteins"/>
    <property type="match status" value="1"/>
</dbReference>
<dbReference type="InterPro" id="IPR004365">
    <property type="entry name" value="NA-bd_OB_tRNA"/>
</dbReference>
<protein>
    <recommendedName>
        <fullName evidence="3">OB domain-containing protein</fullName>
    </recommendedName>
</protein>
<evidence type="ECO:0000313" key="4">
    <source>
        <dbReference type="EMBL" id="CAI9545466.1"/>
    </source>
</evidence>
<gene>
    <name evidence="4" type="ORF">SPARVUS_LOCUS2662452</name>
</gene>
<dbReference type="InterPro" id="IPR012340">
    <property type="entry name" value="NA-bd_OB-fold"/>
</dbReference>
<keyword evidence="1" id="KW-0648">Protein biosynthesis</keyword>
<dbReference type="PANTHER" id="PTHR22594:SF34">
    <property type="entry name" value="ASPARAGINE--TRNA LIGASE, MITOCHONDRIAL-RELATED"/>
    <property type="match status" value="1"/>
</dbReference>
<comment type="caution">
    <text evidence="4">The sequence shown here is derived from an EMBL/GenBank/DDBJ whole genome shotgun (WGS) entry which is preliminary data.</text>
</comment>
<dbReference type="EMBL" id="CATNWA010003467">
    <property type="protein sequence ID" value="CAI9545466.1"/>
    <property type="molecule type" value="Genomic_DNA"/>
</dbReference>
<dbReference type="PANTHER" id="PTHR22594">
    <property type="entry name" value="ASPARTYL/LYSYL-TRNA SYNTHETASE"/>
    <property type="match status" value="1"/>
</dbReference>
<keyword evidence="5" id="KW-1185">Reference proteome</keyword>
<name>A0ABN9BD51_9NEOB</name>
<evidence type="ECO:0000259" key="3">
    <source>
        <dbReference type="Pfam" id="PF01336"/>
    </source>
</evidence>
<proteinExistence type="predicted"/>
<dbReference type="Proteomes" id="UP001162483">
    <property type="component" value="Unassembled WGS sequence"/>
</dbReference>
<reference evidence="4" key="1">
    <citation type="submission" date="2023-05" db="EMBL/GenBank/DDBJ databases">
        <authorList>
            <person name="Stuckert A."/>
        </authorList>
    </citation>
    <scope>NUCLEOTIDE SEQUENCE</scope>
</reference>
<evidence type="ECO:0000256" key="1">
    <source>
        <dbReference type="ARBA" id="ARBA00022917"/>
    </source>
</evidence>
<dbReference type="CDD" id="cd04318">
    <property type="entry name" value="EcAsnRS_like_N"/>
    <property type="match status" value="1"/>
</dbReference>
<keyword evidence="2" id="KW-0436">Ligase</keyword>
<dbReference type="SUPFAM" id="SSF50249">
    <property type="entry name" value="Nucleic acid-binding proteins"/>
    <property type="match status" value="1"/>
</dbReference>
<feature type="domain" description="OB" evidence="3">
    <location>
        <begin position="43"/>
        <end position="81"/>
    </location>
</feature>
<keyword evidence="2" id="KW-0030">Aminoacyl-tRNA synthetase</keyword>
<evidence type="ECO:0000313" key="5">
    <source>
        <dbReference type="Proteomes" id="UP001162483"/>
    </source>
</evidence>
<sequence length="88" mass="10050">MFAAGKVVTRLVSRCPWHRCHRSGSRLCVRDALTSHGGNTKKVKIQGWVRSVRAHKEVLFLHINDGSSLQNLQIVAEPSLQHRYRCLF</sequence>
<evidence type="ECO:0000256" key="2">
    <source>
        <dbReference type="ARBA" id="ARBA00023146"/>
    </source>
</evidence>
<organism evidence="4 5">
    <name type="scientific">Staurois parvus</name>
    <dbReference type="NCBI Taxonomy" id="386267"/>
    <lineage>
        <taxon>Eukaryota</taxon>
        <taxon>Metazoa</taxon>
        <taxon>Chordata</taxon>
        <taxon>Craniata</taxon>
        <taxon>Vertebrata</taxon>
        <taxon>Euteleostomi</taxon>
        <taxon>Amphibia</taxon>
        <taxon>Batrachia</taxon>
        <taxon>Anura</taxon>
        <taxon>Neobatrachia</taxon>
        <taxon>Ranoidea</taxon>
        <taxon>Ranidae</taxon>
        <taxon>Staurois</taxon>
    </lineage>
</organism>